<dbReference type="Proteomes" id="UP001328107">
    <property type="component" value="Unassembled WGS sequence"/>
</dbReference>
<reference evidence="2" key="1">
    <citation type="submission" date="2022-10" db="EMBL/GenBank/DDBJ databases">
        <title>Genome assembly of Pristionchus species.</title>
        <authorList>
            <person name="Yoshida K."/>
            <person name="Sommer R.J."/>
        </authorList>
    </citation>
    <scope>NUCLEOTIDE SEQUENCE [LARGE SCALE GENOMIC DNA]</scope>
    <source>
        <strain evidence="2">RS5460</strain>
    </source>
</reference>
<feature type="non-terminal residue" evidence="1">
    <location>
        <position position="1"/>
    </location>
</feature>
<accession>A0AAN5CVX0</accession>
<proteinExistence type="predicted"/>
<evidence type="ECO:0000313" key="1">
    <source>
        <dbReference type="EMBL" id="GMR51007.1"/>
    </source>
</evidence>
<evidence type="ECO:0000313" key="2">
    <source>
        <dbReference type="Proteomes" id="UP001328107"/>
    </source>
</evidence>
<feature type="non-terminal residue" evidence="1">
    <location>
        <position position="431"/>
    </location>
</feature>
<gene>
    <name evidence="1" type="ORF">PMAYCL1PPCAC_21202</name>
</gene>
<keyword evidence="2" id="KW-1185">Reference proteome</keyword>
<protein>
    <submittedName>
        <fullName evidence="1">Uncharacterized protein</fullName>
    </submittedName>
</protein>
<organism evidence="1 2">
    <name type="scientific">Pristionchus mayeri</name>
    <dbReference type="NCBI Taxonomy" id="1317129"/>
    <lineage>
        <taxon>Eukaryota</taxon>
        <taxon>Metazoa</taxon>
        <taxon>Ecdysozoa</taxon>
        <taxon>Nematoda</taxon>
        <taxon>Chromadorea</taxon>
        <taxon>Rhabditida</taxon>
        <taxon>Rhabditina</taxon>
        <taxon>Diplogasteromorpha</taxon>
        <taxon>Diplogasteroidea</taxon>
        <taxon>Neodiplogasteridae</taxon>
        <taxon>Pristionchus</taxon>
    </lineage>
</organism>
<dbReference type="AlphaFoldDB" id="A0AAN5CVX0"/>
<sequence>LLGQLVIQSSKIGNCKVATCDEKGFMIRARTLLNDSLSESASANSTNSTTIAPVIHDGVYKLKYDYKGDWTIDKFHNGQQIAINLGQDVEAICYWPKCKRCVVEEMICPPGDICSFDWMNEADPSQECDVITCGNGELIFRDNLGIVRHVNSLRCGDDAEWLVQAKLVVILVLKHKRVIHQVSLFDDEYVDGTEQIEAEKEALTPPTPTNLHSRRVEVTCRKNVPACQRCADLKNSNVCPGGPERGCKKYAQSEVCLYLIFQFRNFSKLLTFQSYHFMRWNPINTYLECNDKGGWKFPGGTVIPDHAEVSCKYNAECACVGATLGTTTACEAECESGCDYGAVNLFAKEGEYSKIECRYNGKLAIFNPNSGDFVRTVEGHLMCIGNGTYRDNLGNKYTHHDCSVSCHSWEGVKHCARACTWSPHDGNTTVF</sequence>
<name>A0AAN5CVX0_9BILA</name>
<dbReference type="EMBL" id="BTRK01000005">
    <property type="protein sequence ID" value="GMR51007.1"/>
    <property type="molecule type" value="Genomic_DNA"/>
</dbReference>
<comment type="caution">
    <text evidence="1">The sequence shown here is derived from an EMBL/GenBank/DDBJ whole genome shotgun (WGS) entry which is preliminary data.</text>
</comment>